<feature type="region of interest" description="Disordered" evidence="6">
    <location>
        <begin position="155"/>
        <end position="206"/>
    </location>
</feature>
<dbReference type="AlphaFoldDB" id="A0A1Q4V778"/>
<evidence type="ECO:0000256" key="4">
    <source>
        <dbReference type="ARBA" id="ARBA00022801"/>
    </source>
</evidence>
<evidence type="ECO:0000313" key="10">
    <source>
        <dbReference type="Proteomes" id="UP000186455"/>
    </source>
</evidence>
<dbReference type="InterPro" id="IPR029062">
    <property type="entry name" value="Class_I_gatase-like"/>
</dbReference>
<dbReference type="CDD" id="cd07025">
    <property type="entry name" value="Peptidase_S66"/>
    <property type="match status" value="1"/>
</dbReference>
<dbReference type="InterPro" id="IPR040449">
    <property type="entry name" value="Peptidase_S66_N"/>
</dbReference>
<proteinExistence type="inferred from homology"/>
<dbReference type="SUPFAM" id="SSF52317">
    <property type="entry name" value="Class I glutamine amidotransferase-like"/>
    <property type="match status" value="1"/>
</dbReference>
<keyword evidence="5" id="KW-0720">Serine protease</keyword>
<dbReference type="PANTHER" id="PTHR30237:SF2">
    <property type="entry name" value="MUREIN TETRAPEPTIDE CARBOXYPEPTIDASE"/>
    <property type="match status" value="1"/>
</dbReference>
<keyword evidence="10" id="KW-1185">Reference proteome</keyword>
<evidence type="ECO:0000259" key="8">
    <source>
        <dbReference type="Pfam" id="PF17676"/>
    </source>
</evidence>
<protein>
    <submittedName>
        <fullName evidence="9">Peptidase U61</fullName>
    </submittedName>
</protein>
<dbReference type="GO" id="GO:0008236">
    <property type="term" value="F:serine-type peptidase activity"/>
    <property type="evidence" value="ECO:0007669"/>
    <property type="project" value="UniProtKB-KW"/>
</dbReference>
<dbReference type="GO" id="GO:0006508">
    <property type="term" value="P:proteolysis"/>
    <property type="evidence" value="ECO:0007669"/>
    <property type="project" value="UniProtKB-KW"/>
</dbReference>
<evidence type="ECO:0000256" key="3">
    <source>
        <dbReference type="ARBA" id="ARBA00022670"/>
    </source>
</evidence>
<evidence type="ECO:0000313" key="9">
    <source>
        <dbReference type="EMBL" id="OKH93664.1"/>
    </source>
</evidence>
<evidence type="ECO:0000259" key="7">
    <source>
        <dbReference type="Pfam" id="PF02016"/>
    </source>
</evidence>
<accession>A0A1Q4V778</accession>
<sequence>MPDAASPPARDRALVPLARPPRLRPGVRVAVVAPSGPVPADRLRAGLGILRGWGLEPVVADHVLAGHPRFGHLAATDAQRAADLQDAWCDPSVAAVFCARGGYGAQRMADLVDWDAVRAAGPKVFVGFSDITALHEAFAVRAGFATLHGPMIATADFLGPDTPDGPESPDGPDAPTGTDSPDGAYGPGRVVPGAATDSAPAPAASASTAAASAVGAAAGQRTRTRTRARDHLRATLFDPGSVRTLTVGRPLFPGRAEGITFGGCLSVLAAEVGTPGARPAARGALLCLEDVGEEPYRLDRYLTQLLRSGRFDGVTGVLLGSWRDCGPYPQVREVLAERLAGLRVPVLEEAGFGHNTGALTVPLGAHAVLDADAGTLTLTRPALS</sequence>
<feature type="compositionally biased region" description="Low complexity" evidence="6">
    <location>
        <begin position="192"/>
        <end position="206"/>
    </location>
</feature>
<dbReference type="GO" id="GO:0004180">
    <property type="term" value="F:carboxypeptidase activity"/>
    <property type="evidence" value="ECO:0007669"/>
    <property type="project" value="UniProtKB-KW"/>
</dbReference>
<dbReference type="STRING" id="1048205.AB852_19695"/>
<organism evidence="9 10">
    <name type="scientific">Streptomyces uncialis</name>
    <dbReference type="NCBI Taxonomy" id="1048205"/>
    <lineage>
        <taxon>Bacteria</taxon>
        <taxon>Bacillati</taxon>
        <taxon>Actinomycetota</taxon>
        <taxon>Actinomycetes</taxon>
        <taxon>Kitasatosporales</taxon>
        <taxon>Streptomycetaceae</taxon>
        <taxon>Streptomyces</taxon>
    </lineage>
</organism>
<dbReference type="InterPro" id="IPR027478">
    <property type="entry name" value="LdcA_N"/>
</dbReference>
<evidence type="ECO:0000256" key="5">
    <source>
        <dbReference type="ARBA" id="ARBA00022825"/>
    </source>
</evidence>
<dbReference type="InterPro" id="IPR027461">
    <property type="entry name" value="Carboxypeptidase_A_C_sf"/>
</dbReference>
<evidence type="ECO:0000256" key="1">
    <source>
        <dbReference type="ARBA" id="ARBA00010233"/>
    </source>
</evidence>
<dbReference type="Gene3D" id="3.40.50.10740">
    <property type="entry name" value="Class I glutamine amidotransferase-like"/>
    <property type="match status" value="1"/>
</dbReference>
<dbReference type="SUPFAM" id="SSF141986">
    <property type="entry name" value="LD-carboxypeptidase A C-terminal domain-like"/>
    <property type="match status" value="1"/>
</dbReference>
<keyword evidence="2" id="KW-0121">Carboxypeptidase</keyword>
<dbReference type="Proteomes" id="UP000186455">
    <property type="component" value="Unassembled WGS sequence"/>
</dbReference>
<dbReference type="InterPro" id="IPR003507">
    <property type="entry name" value="S66_fam"/>
</dbReference>
<evidence type="ECO:0000256" key="2">
    <source>
        <dbReference type="ARBA" id="ARBA00022645"/>
    </source>
</evidence>
<dbReference type="Pfam" id="PF02016">
    <property type="entry name" value="Peptidase_S66"/>
    <property type="match status" value="1"/>
</dbReference>
<dbReference type="EMBL" id="LFBV01000004">
    <property type="protein sequence ID" value="OKH93664.1"/>
    <property type="molecule type" value="Genomic_DNA"/>
</dbReference>
<keyword evidence="4" id="KW-0378">Hydrolase</keyword>
<reference evidence="9 10" key="1">
    <citation type="submission" date="2015-06" db="EMBL/GenBank/DDBJ databases">
        <title>Cloning and characterization of the uncialamcin biosynthetic gene cluster.</title>
        <authorList>
            <person name="Yan X."/>
            <person name="Huang T."/>
            <person name="Ge H."/>
            <person name="Shen B."/>
        </authorList>
    </citation>
    <scope>NUCLEOTIDE SEQUENCE [LARGE SCALE GENOMIC DNA]</scope>
    <source>
        <strain evidence="9 10">DCA2648</strain>
    </source>
</reference>
<dbReference type="PANTHER" id="PTHR30237">
    <property type="entry name" value="MURAMOYLTETRAPEPTIDE CARBOXYPEPTIDASE"/>
    <property type="match status" value="1"/>
</dbReference>
<comment type="similarity">
    <text evidence="1">Belongs to the peptidase S66 family.</text>
</comment>
<feature type="domain" description="LD-carboxypeptidase C-terminal" evidence="8">
    <location>
        <begin position="257"/>
        <end position="368"/>
    </location>
</feature>
<gene>
    <name evidence="9" type="ORF">AB852_19695</name>
</gene>
<evidence type="ECO:0000256" key="6">
    <source>
        <dbReference type="SAM" id="MobiDB-lite"/>
    </source>
</evidence>
<feature type="domain" description="LD-carboxypeptidase N-terminal" evidence="7">
    <location>
        <begin position="29"/>
        <end position="149"/>
    </location>
</feature>
<dbReference type="Gene3D" id="3.50.30.60">
    <property type="entry name" value="LD-carboxypeptidase A C-terminal domain-like"/>
    <property type="match status" value="1"/>
</dbReference>
<dbReference type="RefSeq" id="WP_245876841.1">
    <property type="nucleotide sequence ID" value="NZ_LFBV01000004.1"/>
</dbReference>
<keyword evidence="3" id="KW-0645">Protease</keyword>
<name>A0A1Q4V778_9ACTN</name>
<dbReference type="PIRSF" id="PIRSF028757">
    <property type="entry name" value="LD-carboxypeptidase"/>
    <property type="match status" value="1"/>
</dbReference>
<dbReference type="Pfam" id="PF17676">
    <property type="entry name" value="Peptidase_S66C"/>
    <property type="match status" value="1"/>
</dbReference>
<dbReference type="InterPro" id="IPR040921">
    <property type="entry name" value="Peptidase_S66C"/>
</dbReference>
<comment type="caution">
    <text evidence="9">The sequence shown here is derived from an EMBL/GenBank/DDBJ whole genome shotgun (WGS) entry which is preliminary data.</text>
</comment>